<accession>A0ABR3L4J5</accession>
<keyword evidence="3" id="KW-1185">Reference proteome</keyword>
<evidence type="ECO:0000313" key="2">
    <source>
        <dbReference type="EMBL" id="KAL1246597.1"/>
    </source>
</evidence>
<gene>
    <name evidence="2" type="ORF">QQF64_034560</name>
</gene>
<dbReference type="Proteomes" id="UP001558613">
    <property type="component" value="Unassembled WGS sequence"/>
</dbReference>
<sequence length="166" mass="18929">MDYNKHMGGVDLSDQLLQYYSVRKRSNRWYRTLLYHFSDIAATNSYILYKELFLSPQTAPMSHGQFLEELSAELCGVPKGSDVPPRGTQCLPESLASVDEEPEAEAGVEWEIRRSADTATKGRRYCVLCKKRTIWKCAQCEVALCLVAHRNCFSQWHSGRESQADT</sequence>
<evidence type="ECO:0000259" key="1">
    <source>
        <dbReference type="Pfam" id="PF13843"/>
    </source>
</evidence>
<reference evidence="2 3" key="1">
    <citation type="submission" date="2023-09" db="EMBL/GenBank/DDBJ databases">
        <authorList>
            <person name="Wang M."/>
        </authorList>
    </citation>
    <scope>NUCLEOTIDE SEQUENCE [LARGE SCALE GENOMIC DNA]</scope>
    <source>
        <strain evidence="2">GT-2023</strain>
        <tissue evidence="2">Liver</tissue>
    </source>
</reference>
<comment type="caution">
    <text evidence="2">The sequence shown here is derived from an EMBL/GenBank/DDBJ whole genome shotgun (WGS) entry which is preliminary data.</text>
</comment>
<dbReference type="EMBL" id="JAYMGO010000222">
    <property type="protein sequence ID" value="KAL1246597.1"/>
    <property type="molecule type" value="Genomic_DNA"/>
</dbReference>
<dbReference type="InterPro" id="IPR029526">
    <property type="entry name" value="PGBD"/>
</dbReference>
<name>A0ABR3L4J5_9TELE</name>
<dbReference type="Pfam" id="PF13843">
    <property type="entry name" value="DDE_Tnp_1_7"/>
    <property type="match status" value="1"/>
</dbReference>
<dbReference type="PANTHER" id="PTHR46599">
    <property type="entry name" value="PIGGYBAC TRANSPOSABLE ELEMENT-DERIVED PROTEIN 4"/>
    <property type="match status" value="1"/>
</dbReference>
<dbReference type="PANTHER" id="PTHR46599:SF3">
    <property type="entry name" value="PIGGYBAC TRANSPOSABLE ELEMENT-DERIVED PROTEIN 4"/>
    <property type="match status" value="1"/>
</dbReference>
<proteinExistence type="predicted"/>
<feature type="domain" description="PiggyBac transposable element-derived protein" evidence="1">
    <location>
        <begin position="2"/>
        <end position="46"/>
    </location>
</feature>
<organism evidence="2 3">
    <name type="scientific">Cirrhinus molitorella</name>
    <name type="common">mud carp</name>
    <dbReference type="NCBI Taxonomy" id="172907"/>
    <lineage>
        <taxon>Eukaryota</taxon>
        <taxon>Metazoa</taxon>
        <taxon>Chordata</taxon>
        <taxon>Craniata</taxon>
        <taxon>Vertebrata</taxon>
        <taxon>Euteleostomi</taxon>
        <taxon>Actinopterygii</taxon>
        <taxon>Neopterygii</taxon>
        <taxon>Teleostei</taxon>
        <taxon>Ostariophysi</taxon>
        <taxon>Cypriniformes</taxon>
        <taxon>Cyprinidae</taxon>
        <taxon>Labeoninae</taxon>
        <taxon>Labeonini</taxon>
        <taxon>Cirrhinus</taxon>
    </lineage>
</organism>
<protein>
    <recommendedName>
        <fullName evidence="1">PiggyBac transposable element-derived protein domain-containing protein</fullName>
    </recommendedName>
</protein>
<evidence type="ECO:0000313" key="3">
    <source>
        <dbReference type="Proteomes" id="UP001558613"/>
    </source>
</evidence>